<dbReference type="Proteomes" id="UP000319257">
    <property type="component" value="Unassembled WGS sequence"/>
</dbReference>
<comment type="caution">
    <text evidence="1">The sequence shown here is derived from an EMBL/GenBank/DDBJ whole genome shotgun (WGS) entry which is preliminary data.</text>
</comment>
<organism evidence="1 2">
    <name type="scientific">Thyridium curvatum</name>
    <dbReference type="NCBI Taxonomy" id="1093900"/>
    <lineage>
        <taxon>Eukaryota</taxon>
        <taxon>Fungi</taxon>
        <taxon>Dikarya</taxon>
        <taxon>Ascomycota</taxon>
        <taxon>Pezizomycotina</taxon>
        <taxon>Sordariomycetes</taxon>
        <taxon>Sordariomycetidae</taxon>
        <taxon>Thyridiales</taxon>
        <taxon>Thyridiaceae</taxon>
        <taxon>Thyridium</taxon>
    </lineage>
</organism>
<sequence>MRLSEFGRSIRLGGVTVHELQKVIELDSSASRPSHDDTSTSVPCEAIKPIERQMVIIVPCKNEPIHVIEGVLSGIPSGCLIVLVSNSDRDPEDLYEQEVQALRDFCATAHRPALAIHQRDPGVAAAFSAAGMPHIVDKVDGLVYNGKGEAMLMGMSLAALTGRRFVGFVDADNYVPGSVHEYCRVYAAGLHLATSCGSRLASEEAMVRISWASKPKLRDGKIRFDRRGRCSRITNEWFNKFLAYNVGYSSSAPGIIATGNAGEHAMTIGLGLKLRFARGYAVEPFQFVDMFERFGGNSDRRSGRISRTVSNGGGSQVRVLQIETRNPHFHDDKGEEHVQKMWTQALDVLYHSSLTPRSLRDAMGQFMVEHGALKPGQEPARERVYPPVGTLDFATLYQTLCEKAKTFQVVEN</sequence>
<evidence type="ECO:0000313" key="1">
    <source>
        <dbReference type="EMBL" id="TPX12162.1"/>
    </source>
</evidence>
<dbReference type="InterPro" id="IPR029044">
    <property type="entry name" value="Nucleotide-diphossugar_trans"/>
</dbReference>
<dbReference type="Pfam" id="PF09488">
    <property type="entry name" value="Osmo_MPGsynth"/>
    <property type="match status" value="1"/>
</dbReference>
<dbReference type="GO" id="GO:0050504">
    <property type="term" value="F:mannosyl-3-phosphoglycerate synthase activity"/>
    <property type="evidence" value="ECO:0007669"/>
    <property type="project" value="InterPro"/>
</dbReference>
<dbReference type="GO" id="GO:0051479">
    <property type="term" value="P:mannosylglycerate biosynthetic process"/>
    <property type="evidence" value="ECO:0007669"/>
    <property type="project" value="InterPro"/>
</dbReference>
<evidence type="ECO:0000313" key="2">
    <source>
        <dbReference type="Proteomes" id="UP000319257"/>
    </source>
</evidence>
<keyword evidence="2" id="KW-1185">Reference proteome</keyword>
<dbReference type="NCBIfam" id="TIGR02460">
    <property type="entry name" value="osmo_MPGsynth"/>
    <property type="match status" value="1"/>
</dbReference>
<reference evidence="1 2" key="1">
    <citation type="submission" date="2019-06" db="EMBL/GenBank/DDBJ databases">
        <title>Draft genome sequence of the filamentous fungus Phialemoniopsis curvata isolated from diesel fuel.</title>
        <authorList>
            <person name="Varaljay V.A."/>
            <person name="Lyon W.J."/>
            <person name="Crouch A.L."/>
            <person name="Drake C.E."/>
            <person name="Hollomon J.M."/>
            <person name="Nadeau L.J."/>
            <person name="Nunn H.S."/>
            <person name="Stevenson B.S."/>
            <person name="Bojanowski C.L."/>
            <person name="Crookes-Goodson W.J."/>
        </authorList>
    </citation>
    <scope>NUCLEOTIDE SEQUENCE [LARGE SCALE GENOMIC DNA]</scope>
    <source>
        <strain evidence="1 2">D216</strain>
    </source>
</reference>
<dbReference type="EMBL" id="SKBQ01000042">
    <property type="protein sequence ID" value="TPX12162.1"/>
    <property type="molecule type" value="Genomic_DNA"/>
</dbReference>
<dbReference type="InterPro" id="IPR012812">
    <property type="entry name" value="Osmo_MPG_synth"/>
</dbReference>
<dbReference type="GO" id="GO:0005737">
    <property type="term" value="C:cytoplasm"/>
    <property type="evidence" value="ECO:0007669"/>
    <property type="project" value="InterPro"/>
</dbReference>
<name>A0A507AQB0_9PEZI</name>
<proteinExistence type="predicted"/>
<protein>
    <recommendedName>
        <fullName evidence="3">Mannosyl-3-phosphoglycerate synthase</fullName>
    </recommendedName>
</protein>
<dbReference type="AlphaFoldDB" id="A0A507AQB0"/>
<dbReference type="OrthoDB" id="10013407at2759"/>
<accession>A0A507AQB0</accession>
<gene>
    <name evidence="1" type="ORF">E0L32_007048</name>
</gene>
<evidence type="ECO:0008006" key="3">
    <source>
        <dbReference type="Google" id="ProtNLM"/>
    </source>
</evidence>
<dbReference type="RefSeq" id="XP_030993873.1">
    <property type="nucleotide sequence ID" value="XM_031141749.1"/>
</dbReference>
<dbReference type="InParanoid" id="A0A507AQB0"/>
<dbReference type="Gene3D" id="3.90.550.10">
    <property type="entry name" value="Spore Coat Polysaccharide Biosynthesis Protein SpsA, Chain A"/>
    <property type="match status" value="1"/>
</dbReference>
<dbReference type="GeneID" id="41974495"/>